<evidence type="ECO:0000256" key="1">
    <source>
        <dbReference type="SAM" id="Phobius"/>
    </source>
</evidence>
<dbReference type="AlphaFoldDB" id="A0A6N9HHL7"/>
<reference evidence="2 3" key="1">
    <citation type="submission" date="2019-12" db="EMBL/GenBank/DDBJ databases">
        <title>Novel species isolated from a subtropical stream in China.</title>
        <authorList>
            <person name="Lu H."/>
        </authorList>
    </citation>
    <scope>NUCLEOTIDE SEQUENCE [LARGE SCALE GENOMIC DNA]</scope>
    <source>
        <strain evidence="2 3">DS3</strain>
    </source>
</reference>
<feature type="transmembrane region" description="Helical" evidence="1">
    <location>
        <begin position="41"/>
        <end position="59"/>
    </location>
</feature>
<dbReference type="EMBL" id="WWCJ01000006">
    <property type="protein sequence ID" value="MYN02315.1"/>
    <property type="molecule type" value="Genomic_DNA"/>
</dbReference>
<keyword evidence="3" id="KW-1185">Reference proteome</keyword>
<gene>
    <name evidence="2" type="ORF">GTP41_09405</name>
</gene>
<proteinExistence type="predicted"/>
<evidence type="ECO:0000313" key="2">
    <source>
        <dbReference type="EMBL" id="MYN02315.1"/>
    </source>
</evidence>
<keyword evidence="1" id="KW-0812">Transmembrane</keyword>
<keyword evidence="1" id="KW-0472">Membrane</keyword>
<evidence type="ECO:0000313" key="3">
    <source>
        <dbReference type="Proteomes" id="UP000448575"/>
    </source>
</evidence>
<accession>A0A6N9HHL7</accession>
<protein>
    <submittedName>
        <fullName evidence="2">Uncharacterized protein</fullName>
    </submittedName>
</protein>
<keyword evidence="1" id="KW-1133">Transmembrane helix</keyword>
<sequence length="61" mass="6611">MDATPPPELANHEERITRLENAMKVARGGGKINARMDAQHHLMVALQVAILLALIALLAQS</sequence>
<dbReference type="Proteomes" id="UP000448575">
    <property type="component" value="Unassembled WGS sequence"/>
</dbReference>
<dbReference type="RefSeq" id="WP_161025327.1">
    <property type="nucleotide sequence ID" value="NZ_WWCJ01000006.1"/>
</dbReference>
<name>A0A6N9HHL7_9BURK</name>
<organism evidence="2 3">
    <name type="scientific">Pseudoduganella guangdongensis</name>
    <dbReference type="NCBI Taxonomy" id="2692179"/>
    <lineage>
        <taxon>Bacteria</taxon>
        <taxon>Pseudomonadati</taxon>
        <taxon>Pseudomonadota</taxon>
        <taxon>Betaproteobacteria</taxon>
        <taxon>Burkholderiales</taxon>
        <taxon>Oxalobacteraceae</taxon>
        <taxon>Telluria group</taxon>
        <taxon>Pseudoduganella</taxon>
    </lineage>
</organism>
<comment type="caution">
    <text evidence="2">The sequence shown here is derived from an EMBL/GenBank/DDBJ whole genome shotgun (WGS) entry which is preliminary data.</text>
</comment>